<reference evidence="1 2" key="1">
    <citation type="journal article" date="2014" name="Nat. Genet.">
        <title>Genome sequence of the hot pepper provides insights into the evolution of pungency in Capsicum species.</title>
        <authorList>
            <person name="Kim S."/>
            <person name="Park M."/>
            <person name="Yeom S.I."/>
            <person name="Kim Y.M."/>
            <person name="Lee J.M."/>
            <person name="Lee H.A."/>
            <person name="Seo E."/>
            <person name="Choi J."/>
            <person name="Cheong K."/>
            <person name="Kim K.T."/>
            <person name="Jung K."/>
            <person name="Lee G.W."/>
            <person name="Oh S.K."/>
            <person name="Bae C."/>
            <person name="Kim S.B."/>
            <person name="Lee H.Y."/>
            <person name="Kim S.Y."/>
            <person name="Kim M.S."/>
            <person name="Kang B.C."/>
            <person name="Jo Y.D."/>
            <person name="Yang H.B."/>
            <person name="Jeong H.J."/>
            <person name="Kang W.H."/>
            <person name="Kwon J.K."/>
            <person name="Shin C."/>
            <person name="Lim J.Y."/>
            <person name="Park J.H."/>
            <person name="Huh J.H."/>
            <person name="Kim J.S."/>
            <person name="Kim B.D."/>
            <person name="Cohen O."/>
            <person name="Paran I."/>
            <person name="Suh M.C."/>
            <person name="Lee S.B."/>
            <person name="Kim Y.K."/>
            <person name="Shin Y."/>
            <person name="Noh S.J."/>
            <person name="Park J."/>
            <person name="Seo Y.S."/>
            <person name="Kwon S.Y."/>
            <person name="Kim H.A."/>
            <person name="Park J.M."/>
            <person name="Kim H.J."/>
            <person name="Choi S.B."/>
            <person name="Bosland P.W."/>
            <person name="Reeves G."/>
            <person name="Jo S.H."/>
            <person name="Lee B.W."/>
            <person name="Cho H.T."/>
            <person name="Choi H.S."/>
            <person name="Lee M.S."/>
            <person name="Yu Y."/>
            <person name="Do Choi Y."/>
            <person name="Park B.S."/>
            <person name="van Deynze A."/>
            <person name="Ashrafi H."/>
            <person name="Hill T."/>
            <person name="Kim W.T."/>
            <person name="Pai H.S."/>
            <person name="Ahn H.K."/>
            <person name="Yeam I."/>
            <person name="Giovannoni J.J."/>
            <person name="Rose J.K."/>
            <person name="Sorensen I."/>
            <person name="Lee S.J."/>
            <person name="Kim R.W."/>
            <person name="Choi I.Y."/>
            <person name="Choi B.S."/>
            <person name="Lim J.S."/>
            <person name="Lee Y.H."/>
            <person name="Choi D."/>
        </authorList>
    </citation>
    <scope>NUCLEOTIDE SEQUENCE [LARGE SCALE GENOMIC DNA]</scope>
    <source>
        <strain evidence="2">cv. CM334</strain>
    </source>
</reference>
<dbReference type="EMBL" id="AYRZ02000011">
    <property type="protein sequence ID" value="PHT67825.1"/>
    <property type="molecule type" value="Genomic_DNA"/>
</dbReference>
<dbReference type="STRING" id="4072.A0A2G2YDL5"/>
<sequence>MGRFAEITTFWDYTGYVVVLGQICRDLARVDVLLGLLIVRVCGSRSLIDSYQDGAAGLFLTETALWSTGPPGKPVLYKACGTRWRTRGAIDDYIPKHGNREIQVEHPYKYDIPRAIWNPPLTRRGSPQPKCAARIGVSKSDTPQSTRLAYNNIPVLANHVFGQ</sequence>
<keyword evidence="2" id="KW-1185">Reference proteome</keyword>
<comment type="caution">
    <text evidence="1">The sequence shown here is derived from an EMBL/GenBank/DDBJ whole genome shotgun (WGS) entry which is preliminary data.</text>
</comment>
<dbReference type="PANTHER" id="PTHR46855">
    <property type="entry name" value="OSJNBB0038F03.10 PROTEIN"/>
    <property type="match status" value="1"/>
</dbReference>
<proteinExistence type="predicted"/>
<dbReference type="PANTHER" id="PTHR46855:SF11">
    <property type="entry name" value="GATA TRANSCRIPTION FACTOR 26-LIKE"/>
    <property type="match status" value="1"/>
</dbReference>
<name>A0A2G2YDL5_CAPAN</name>
<organism evidence="1 2">
    <name type="scientific">Capsicum annuum</name>
    <name type="common">Capsicum pepper</name>
    <dbReference type="NCBI Taxonomy" id="4072"/>
    <lineage>
        <taxon>Eukaryota</taxon>
        <taxon>Viridiplantae</taxon>
        <taxon>Streptophyta</taxon>
        <taxon>Embryophyta</taxon>
        <taxon>Tracheophyta</taxon>
        <taxon>Spermatophyta</taxon>
        <taxon>Magnoliopsida</taxon>
        <taxon>eudicotyledons</taxon>
        <taxon>Gunneridae</taxon>
        <taxon>Pentapetalae</taxon>
        <taxon>asterids</taxon>
        <taxon>lamiids</taxon>
        <taxon>Solanales</taxon>
        <taxon>Solanaceae</taxon>
        <taxon>Solanoideae</taxon>
        <taxon>Capsiceae</taxon>
        <taxon>Capsicum</taxon>
    </lineage>
</organism>
<protein>
    <submittedName>
        <fullName evidence="1">Uncharacterized protein</fullName>
    </submittedName>
</protein>
<gene>
    <name evidence="1" type="ORF">T459_27312</name>
</gene>
<dbReference type="GO" id="GO:0000976">
    <property type="term" value="F:transcription cis-regulatory region binding"/>
    <property type="evidence" value="ECO:0000318"/>
    <property type="project" value="GO_Central"/>
</dbReference>
<dbReference type="AlphaFoldDB" id="A0A2G2YDL5"/>
<reference evidence="1 2" key="2">
    <citation type="journal article" date="2017" name="Genome Biol.">
        <title>New reference genome sequences of hot pepper reveal the massive evolution of plant disease-resistance genes by retroduplication.</title>
        <authorList>
            <person name="Kim S."/>
            <person name="Park J."/>
            <person name="Yeom S.I."/>
            <person name="Kim Y.M."/>
            <person name="Seo E."/>
            <person name="Kim K.T."/>
            <person name="Kim M.S."/>
            <person name="Lee J.M."/>
            <person name="Cheong K."/>
            <person name="Shin H.S."/>
            <person name="Kim S.B."/>
            <person name="Han K."/>
            <person name="Lee J."/>
            <person name="Park M."/>
            <person name="Lee H.A."/>
            <person name="Lee H.Y."/>
            <person name="Lee Y."/>
            <person name="Oh S."/>
            <person name="Lee J.H."/>
            <person name="Choi E."/>
            <person name="Choi E."/>
            <person name="Lee S.E."/>
            <person name="Jeon J."/>
            <person name="Kim H."/>
            <person name="Choi G."/>
            <person name="Song H."/>
            <person name="Lee J."/>
            <person name="Lee S.C."/>
            <person name="Kwon J.K."/>
            <person name="Lee H.Y."/>
            <person name="Koo N."/>
            <person name="Hong Y."/>
            <person name="Kim R.W."/>
            <person name="Kang W.H."/>
            <person name="Huh J.H."/>
            <person name="Kang B.C."/>
            <person name="Yang T.J."/>
            <person name="Lee Y.H."/>
            <person name="Bennetzen J.L."/>
            <person name="Choi D."/>
        </authorList>
    </citation>
    <scope>NUCLEOTIDE SEQUENCE [LARGE SCALE GENOMIC DNA]</scope>
    <source>
        <strain evidence="2">cv. CM334</strain>
    </source>
</reference>
<dbReference type="Gramene" id="PHT67825">
    <property type="protein sequence ID" value="PHT67825"/>
    <property type="gene ID" value="T459_27312"/>
</dbReference>
<dbReference type="Proteomes" id="UP000222542">
    <property type="component" value="Unassembled WGS sequence"/>
</dbReference>
<accession>A0A2G2YDL5</accession>
<dbReference type="InterPro" id="IPR044589">
    <property type="entry name" value="GATA26/27"/>
</dbReference>
<evidence type="ECO:0000313" key="1">
    <source>
        <dbReference type="EMBL" id="PHT67825.1"/>
    </source>
</evidence>
<evidence type="ECO:0000313" key="2">
    <source>
        <dbReference type="Proteomes" id="UP000222542"/>
    </source>
</evidence>